<evidence type="ECO:0000313" key="1">
    <source>
        <dbReference type="EMBL" id="KKN03656.1"/>
    </source>
</evidence>
<comment type="caution">
    <text evidence="1">The sequence shown here is derived from an EMBL/GenBank/DDBJ whole genome shotgun (WGS) entry which is preliminary data.</text>
</comment>
<evidence type="ECO:0008006" key="2">
    <source>
        <dbReference type="Google" id="ProtNLM"/>
    </source>
</evidence>
<name>A0A0F9PRD1_9ZZZZ</name>
<gene>
    <name evidence="1" type="ORF">LCGC14_1105440</name>
</gene>
<protein>
    <recommendedName>
        <fullName evidence="2">Ribbon-helix-helix protein CopG domain-containing protein</fullName>
    </recommendedName>
</protein>
<accession>A0A0F9PRD1</accession>
<organism evidence="1">
    <name type="scientific">marine sediment metagenome</name>
    <dbReference type="NCBI Taxonomy" id="412755"/>
    <lineage>
        <taxon>unclassified sequences</taxon>
        <taxon>metagenomes</taxon>
        <taxon>ecological metagenomes</taxon>
    </lineage>
</organism>
<dbReference type="AlphaFoldDB" id="A0A0F9PRD1"/>
<dbReference type="EMBL" id="LAZR01005012">
    <property type="protein sequence ID" value="KKN03656.1"/>
    <property type="molecule type" value="Genomic_DNA"/>
</dbReference>
<proteinExistence type="predicted"/>
<reference evidence="1" key="1">
    <citation type="journal article" date="2015" name="Nature">
        <title>Complex archaea that bridge the gap between prokaryotes and eukaryotes.</title>
        <authorList>
            <person name="Spang A."/>
            <person name="Saw J.H."/>
            <person name="Jorgensen S.L."/>
            <person name="Zaremba-Niedzwiedzka K."/>
            <person name="Martijn J."/>
            <person name="Lind A.E."/>
            <person name="van Eijk R."/>
            <person name="Schleper C."/>
            <person name="Guy L."/>
            <person name="Ettema T.J."/>
        </authorList>
    </citation>
    <scope>NUCLEOTIDE SEQUENCE</scope>
</reference>
<sequence>MSKNLSVRIKTNVLRELDSLAALLGVDRASVVRDVINKGLETKKIDIALELYQKGSTLEKAANTTNTSLWDLIDEVKKRGITSKSDIEQTKALIIKMIAGDDENLAKKINEINFNL</sequence>